<dbReference type="PRINTS" id="PR00404">
    <property type="entry name" value="MADSDOMAIN"/>
</dbReference>
<dbReference type="GO" id="GO:0000981">
    <property type="term" value="F:DNA-binding transcription factor activity, RNA polymerase II-specific"/>
    <property type="evidence" value="ECO:0007669"/>
    <property type="project" value="TreeGrafter"/>
</dbReference>
<keyword evidence="2" id="KW-0805">Transcription regulation</keyword>
<dbReference type="InterPro" id="IPR036879">
    <property type="entry name" value="TF_MADSbox_sf"/>
</dbReference>
<proteinExistence type="predicted"/>
<dbReference type="PANTHER" id="PTHR11945">
    <property type="entry name" value="MADS BOX PROTEIN"/>
    <property type="match status" value="1"/>
</dbReference>
<evidence type="ECO:0000256" key="5">
    <source>
        <dbReference type="ARBA" id="ARBA00023242"/>
    </source>
</evidence>
<sequence>MSTGRKSRGRQKIEMKKMSNESNLQVTFSKRRSGLFKKASELCTLCGADVALVVFSPGEKVFSFGHPHVDTVIDRYLSRIPPQNNGTVQFIEAHRSANVRDLNNQLTQINNQLDIEKKRGDELSHLRKATETQFWWACPIDGMNRAQLELFKKALEELKKLVAQHADRLVIQGAPTQTIPFFVGNGSNANMAIHHQANPQQAHMFQQQFFQNPMMQPHLFGFNNMGGSGGYGPSGFF</sequence>
<dbReference type="GO" id="GO:0045944">
    <property type="term" value="P:positive regulation of transcription by RNA polymerase II"/>
    <property type="evidence" value="ECO:0007669"/>
    <property type="project" value="InterPro"/>
</dbReference>
<accession>A0AAV0YEA2</accession>
<dbReference type="GO" id="GO:0046983">
    <property type="term" value="F:protein dimerization activity"/>
    <property type="evidence" value="ECO:0007669"/>
    <property type="project" value="InterPro"/>
</dbReference>
<keyword evidence="4" id="KW-0804">Transcription</keyword>
<dbReference type="AlphaFoldDB" id="A0AAV0YEA2"/>
<evidence type="ECO:0000256" key="3">
    <source>
        <dbReference type="ARBA" id="ARBA00023125"/>
    </source>
</evidence>
<dbReference type="SUPFAM" id="SSF55455">
    <property type="entry name" value="SRF-like"/>
    <property type="match status" value="1"/>
</dbReference>
<dbReference type="CDD" id="cd00265">
    <property type="entry name" value="MADS_MEF2_like"/>
    <property type="match status" value="1"/>
</dbReference>
<dbReference type="Proteomes" id="UP001157006">
    <property type="component" value="Unassembled WGS sequence"/>
</dbReference>
<protein>
    <recommendedName>
        <fullName evidence="6">MADS-box domain-containing protein</fullName>
    </recommendedName>
</protein>
<evidence type="ECO:0000256" key="2">
    <source>
        <dbReference type="ARBA" id="ARBA00023015"/>
    </source>
</evidence>
<dbReference type="PROSITE" id="PS50066">
    <property type="entry name" value="MADS_BOX_2"/>
    <property type="match status" value="1"/>
</dbReference>
<dbReference type="SMART" id="SM00432">
    <property type="entry name" value="MADS"/>
    <property type="match status" value="1"/>
</dbReference>
<evidence type="ECO:0000256" key="1">
    <source>
        <dbReference type="ARBA" id="ARBA00004123"/>
    </source>
</evidence>
<dbReference type="InterPro" id="IPR002100">
    <property type="entry name" value="TF_MADSbox"/>
</dbReference>
<dbReference type="EMBL" id="CATIWC010001453">
    <property type="protein sequence ID" value="CAI8584146.1"/>
    <property type="molecule type" value="Genomic_DNA"/>
</dbReference>
<dbReference type="GO" id="GO:0000978">
    <property type="term" value="F:RNA polymerase II cis-regulatory region sequence-specific DNA binding"/>
    <property type="evidence" value="ECO:0007669"/>
    <property type="project" value="TreeGrafter"/>
</dbReference>
<comment type="caution">
    <text evidence="7">The sequence shown here is derived from an EMBL/GenBank/DDBJ whole genome shotgun (WGS) entry which is preliminary data.</text>
</comment>
<dbReference type="Gene3D" id="6.10.140.920">
    <property type="match status" value="1"/>
</dbReference>
<dbReference type="Pfam" id="PF00319">
    <property type="entry name" value="SRF-TF"/>
    <property type="match status" value="1"/>
</dbReference>
<evidence type="ECO:0000256" key="4">
    <source>
        <dbReference type="ARBA" id="ARBA00023163"/>
    </source>
</evidence>
<keyword evidence="5" id="KW-0539">Nucleus</keyword>
<comment type="subcellular location">
    <subcellularLocation>
        <location evidence="1">Nucleus</location>
    </subcellularLocation>
</comment>
<keyword evidence="8" id="KW-1185">Reference proteome</keyword>
<keyword evidence="3" id="KW-0238">DNA-binding</keyword>
<name>A0AAV0YEA2_VICFA</name>
<dbReference type="GO" id="GO:0005634">
    <property type="term" value="C:nucleus"/>
    <property type="evidence" value="ECO:0007669"/>
    <property type="project" value="UniProtKB-SubCell"/>
</dbReference>
<organism evidence="7 8">
    <name type="scientific">Vicia faba</name>
    <name type="common">Broad bean</name>
    <name type="synonym">Faba vulgaris</name>
    <dbReference type="NCBI Taxonomy" id="3906"/>
    <lineage>
        <taxon>Eukaryota</taxon>
        <taxon>Viridiplantae</taxon>
        <taxon>Streptophyta</taxon>
        <taxon>Embryophyta</taxon>
        <taxon>Tracheophyta</taxon>
        <taxon>Spermatophyta</taxon>
        <taxon>Magnoliopsida</taxon>
        <taxon>eudicotyledons</taxon>
        <taxon>Gunneridae</taxon>
        <taxon>Pentapetalae</taxon>
        <taxon>rosids</taxon>
        <taxon>fabids</taxon>
        <taxon>Fabales</taxon>
        <taxon>Fabaceae</taxon>
        <taxon>Papilionoideae</taxon>
        <taxon>50 kb inversion clade</taxon>
        <taxon>NPAAA clade</taxon>
        <taxon>Hologalegina</taxon>
        <taxon>IRL clade</taxon>
        <taxon>Fabeae</taxon>
        <taxon>Vicia</taxon>
    </lineage>
</organism>
<evidence type="ECO:0000259" key="6">
    <source>
        <dbReference type="PROSITE" id="PS50066"/>
    </source>
</evidence>
<reference evidence="7 8" key="1">
    <citation type="submission" date="2023-01" db="EMBL/GenBank/DDBJ databases">
        <authorList>
            <person name="Kreplak J."/>
        </authorList>
    </citation>
    <scope>NUCLEOTIDE SEQUENCE [LARGE SCALE GENOMIC DNA]</scope>
</reference>
<evidence type="ECO:0000313" key="8">
    <source>
        <dbReference type="Proteomes" id="UP001157006"/>
    </source>
</evidence>
<feature type="domain" description="MADS-box" evidence="6">
    <location>
        <begin position="8"/>
        <end position="68"/>
    </location>
</feature>
<dbReference type="InterPro" id="IPR033896">
    <property type="entry name" value="MEF2-like_N"/>
</dbReference>
<dbReference type="PANTHER" id="PTHR11945:SF818">
    <property type="entry name" value="AGAMOUS-LIKE MADS-BOX PROTEIN AGL62"/>
    <property type="match status" value="1"/>
</dbReference>
<dbReference type="Gene3D" id="3.40.1810.10">
    <property type="entry name" value="Transcription factor, MADS-box"/>
    <property type="match status" value="1"/>
</dbReference>
<gene>
    <name evidence="7" type="ORF">VFH_U060800</name>
</gene>
<dbReference type="FunFam" id="3.40.1810.10:FF:000006">
    <property type="entry name" value="Agamous-like MADS-box protein AGL62"/>
    <property type="match status" value="1"/>
</dbReference>
<evidence type="ECO:0000313" key="7">
    <source>
        <dbReference type="EMBL" id="CAI8584146.1"/>
    </source>
</evidence>